<accession>A0ABP8J0U6</accession>
<proteinExistence type="predicted"/>
<dbReference type="InterPro" id="IPR002123">
    <property type="entry name" value="Plipid/glycerol_acylTrfase"/>
</dbReference>
<comment type="caution">
    <text evidence="2">The sequence shown here is derived from an EMBL/GenBank/DDBJ whole genome shotgun (WGS) entry which is preliminary data.</text>
</comment>
<dbReference type="RefSeq" id="WP_344989181.1">
    <property type="nucleotide sequence ID" value="NZ_BAABFR010000001.1"/>
</dbReference>
<organism evidence="2 3">
    <name type="scientific">Tsukamurella soli</name>
    <dbReference type="NCBI Taxonomy" id="644556"/>
    <lineage>
        <taxon>Bacteria</taxon>
        <taxon>Bacillati</taxon>
        <taxon>Actinomycetota</taxon>
        <taxon>Actinomycetes</taxon>
        <taxon>Mycobacteriales</taxon>
        <taxon>Tsukamurellaceae</taxon>
        <taxon>Tsukamurella</taxon>
    </lineage>
</organism>
<evidence type="ECO:0000313" key="3">
    <source>
        <dbReference type="Proteomes" id="UP001500635"/>
    </source>
</evidence>
<feature type="domain" description="Phospholipid/glycerol acyltransferase" evidence="1">
    <location>
        <begin position="73"/>
        <end position="192"/>
    </location>
</feature>
<protein>
    <submittedName>
        <fullName evidence="2">1-acyl-sn-glycerol-3-phosphate acyltransferase</fullName>
    </submittedName>
</protein>
<dbReference type="EMBL" id="BAABFR010000001">
    <property type="protein sequence ID" value="GAA4382531.1"/>
    <property type="molecule type" value="Genomic_DNA"/>
</dbReference>
<gene>
    <name evidence="2" type="ORF">GCM10023147_00340</name>
</gene>
<dbReference type="PIRSF" id="PIRSF016753">
    <property type="entry name" value="P_lipid/glycerol_ac_tran_prd"/>
    <property type="match status" value="1"/>
</dbReference>
<sequence>MASDSGLAAAGPAILSLVGRQARRLLPRLRVGDLDDRDPDAIRELLPGLWLAVSAWFRPDVRGLHHIPAEGAALIVGNHTGGIMSPEVMISQLAITSYFGVERPFYQLAHRMVLNSPLAPILRRFGTVEADPDNGHAVLSSGGLLQVFPGGDYENYRPSRQSGVVDFGGRKGFLRLALGHDVPIVPQVTIGGQETALFLARGDKLAQLLGLDRIMRIKVLPLVLSAPFGVTLPFAPFVPLPAKITIAYLPPIDLRARYGEDPDLDQVYDDVVAEMQDVLTALEAERKLPVIG</sequence>
<keyword evidence="3" id="KW-1185">Reference proteome</keyword>
<dbReference type="InterPro" id="IPR016676">
    <property type="entry name" value="P_lipid/glycerol_AcTrfase_prd"/>
</dbReference>
<evidence type="ECO:0000313" key="2">
    <source>
        <dbReference type="EMBL" id="GAA4382531.1"/>
    </source>
</evidence>
<dbReference type="SMART" id="SM00563">
    <property type="entry name" value="PlsC"/>
    <property type="match status" value="1"/>
</dbReference>
<keyword evidence="2" id="KW-0808">Transferase</keyword>
<dbReference type="Pfam" id="PF01553">
    <property type="entry name" value="Acyltransferase"/>
    <property type="match status" value="1"/>
</dbReference>
<dbReference type="SUPFAM" id="SSF69593">
    <property type="entry name" value="Glycerol-3-phosphate (1)-acyltransferase"/>
    <property type="match status" value="1"/>
</dbReference>
<reference evidence="3" key="1">
    <citation type="journal article" date="2019" name="Int. J. Syst. Evol. Microbiol.">
        <title>The Global Catalogue of Microorganisms (GCM) 10K type strain sequencing project: providing services to taxonomists for standard genome sequencing and annotation.</title>
        <authorList>
            <consortium name="The Broad Institute Genomics Platform"/>
            <consortium name="The Broad Institute Genome Sequencing Center for Infectious Disease"/>
            <person name="Wu L."/>
            <person name="Ma J."/>
        </authorList>
    </citation>
    <scope>NUCLEOTIDE SEQUENCE [LARGE SCALE GENOMIC DNA]</scope>
    <source>
        <strain evidence="3">JCM 17688</strain>
    </source>
</reference>
<dbReference type="PANTHER" id="PTHR22753:SF14">
    <property type="entry name" value="MONOACYLGLYCEROL_DIACYLGLYCEROL O-ACYLTRANSFERASE"/>
    <property type="match status" value="1"/>
</dbReference>
<dbReference type="PANTHER" id="PTHR22753">
    <property type="entry name" value="TRANSMEMBRANE PROTEIN 68"/>
    <property type="match status" value="1"/>
</dbReference>
<dbReference type="Proteomes" id="UP001500635">
    <property type="component" value="Unassembled WGS sequence"/>
</dbReference>
<name>A0ABP8J0U6_9ACTN</name>
<keyword evidence="2" id="KW-0012">Acyltransferase</keyword>
<dbReference type="GO" id="GO:0016746">
    <property type="term" value="F:acyltransferase activity"/>
    <property type="evidence" value="ECO:0007669"/>
    <property type="project" value="UniProtKB-KW"/>
</dbReference>
<evidence type="ECO:0000259" key="1">
    <source>
        <dbReference type="SMART" id="SM00563"/>
    </source>
</evidence>